<dbReference type="GO" id="GO:0009303">
    <property type="term" value="P:rRNA transcription"/>
    <property type="evidence" value="ECO:0007669"/>
    <property type="project" value="TreeGrafter"/>
</dbReference>
<dbReference type="Proteomes" id="UP000198755">
    <property type="component" value="Unassembled WGS sequence"/>
</dbReference>
<dbReference type="InterPro" id="IPR042215">
    <property type="entry name" value="CarD-like_C"/>
</dbReference>
<dbReference type="AlphaFoldDB" id="A0A1I3Z9P3"/>
<dbReference type="EMBL" id="FOSN01000007">
    <property type="protein sequence ID" value="SFK40777.1"/>
    <property type="molecule type" value="Genomic_DNA"/>
</dbReference>
<keyword evidence="4" id="KW-1185">Reference proteome</keyword>
<dbReference type="SMART" id="SM01058">
    <property type="entry name" value="CarD_TRCF"/>
    <property type="match status" value="1"/>
</dbReference>
<dbReference type="PANTHER" id="PTHR38447:SF1">
    <property type="entry name" value="RNA POLYMERASE-BINDING TRANSCRIPTION FACTOR CARD"/>
    <property type="match status" value="1"/>
</dbReference>
<feature type="region of interest" description="Disordered" evidence="1">
    <location>
        <begin position="498"/>
        <end position="524"/>
    </location>
</feature>
<dbReference type="Gene3D" id="1.20.58.1290">
    <property type="entry name" value="CarD-like, C-terminal domain"/>
    <property type="match status" value="1"/>
</dbReference>
<evidence type="ECO:0000259" key="2">
    <source>
        <dbReference type="SMART" id="SM01058"/>
    </source>
</evidence>
<dbReference type="Gene3D" id="2.40.10.170">
    <property type="match status" value="1"/>
</dbReference>
<feature type="domain" description="CarD-like/TRCF RNAP-interacting" evidence="2">
    <location>
        <begin position="346"/>
        <end position="456"/>
    </location>
</feature>
<dbReference type="InterPro" id="IPR036101">
    <property type="entry name" value="CarD-like/TRCF_RID_sf"/>
</dbReference>
<accession>A0A1I3Z9P3</accession>
<feature type="compositionally biased region" description="Low complexity" evidence="1">
    <location>
        <begin position="92"/>
        <end position="110"/>
    </location>
</feature>
<dbReference type="InterPro" id="IPR003711">
    <property type="entry name" value="CarD-like/TRCF_RID"/>
</dbReference>
<dbReference type="STRING" id="1612308.SAMN05444581_107177"/>
<dbReference type="Pfam" id="PF21095">
    <property type="entry name" value="CarD_C"/>
    <property type="match status" value="1"/>
</dbReference>
<dbReference type="Pfam" id="PF02559">
    <property type="entry name" value="CarD_TRCF_RID"/>
    <property type="match status" value="1"/>
</dbReference>
<feature type="compositionally biased region" description="Acidic residues" evidence="1">
    <location>
        <begin position="514"/>
        <end position="524"/>
    </location>
</feature>
<feature type="compositionally biased region" description="Polar residues" evidence="1">
    <location>
        <begin position="9"/>
        <end position="20"/>
    </location>
</feature>
<protein>
    <submittedName>
        <fullName evidence="3">CarD family transcriptional regulator</fullName>
    </submittedName>
</protein>
<feature type="region of interest" description="Disordered" evidence="1">
    <location>
        <begin position="1"/>
        <end position="114"/>
    </location>
</feature>
<gene>
    <name evidence="3" type="ORF">SAMN05444581_107177</name>
</gene>
<reference evidence="3 4" key="1">
    <citation type="submission" date="2016-10" db="EMBL/GenBank/DDBJ databases">
        <authorList>
            <person name="de Groot N.N."/>
        </authorList>
    </citation>
    <scope>NUCLEOTIDE SEQUENCE [LARGE SCALE GENOMIC DNA]</scope>
    <source>
        <strain evidence="3 4">NE2</strain>
    </source>
</reference>
<dbReference type="InterPro" id="IPR052531">
    <property type="entry name" value="CarD-like_regulator"/>
</dbReference>
<dbReference type="PANTHER" id="PTHR38447">
    <property type="entry name" value="TRANSCRIPTION FACTOR YDEB-RELATED"/>
    <property type="match status" value="1"/>
</dbReference>
<sequence length="524" mass="55467">MASVKKSDNPSATVKPSATKTPLRRGESLKRTPANPATIAAREAIESRSKPRAQAVRASGQHRRDKSDSKGGTAGLPVKGGGKDAGVETLVKAESAKAAKAKAANSGAKSGVRSDPVVAAVRIGAKNLQGRVSGRNVEFRGVENISPESGDGSAARLKGAVAVAPLKKASLHKAPARPHGTARNVDEGDKTALPATTADAPAVAPLVARQKQTLNPAAISGSVAETLNSTSGSRLHDRTTVTKKIEKKKTGESTASSVEPAIEAVTPSPARSKTPVRRESNVESLIKTQKEATKIRTAPPADVQSPVMADDPVSSVSGEAAIDSPLVDKPVVPARPAKTPSGARQGFKPLEYIVYPAHGVGQIVAIEEQEVAGFKLELFVIIFVKDKMILKVPVPKVASVGMRKLAEADVVKKALNTLAGRARIKRTMWSRRAQEYEAKINSGDLVAISEVVRDLYRSESQPEQSYSERQLYEAALDRMAREVVVVHKLTETESLKLIESQLQKGPRRGKAEDIEGDDAIEEAA</sequence>
<evidence type="ECO:0000313" key="4">
    <source>
        <dbReference type="Proteomes" id="UP000198755"/>
    </source>
</evidence>
<feature type="region of interest" description="Disordered" evidence="1">
    <location>
        <begin position="245"/>
        <end position="313"/>
    </location>
</feature>
<dbReference type="InterPro" id="IPR048792">
    <property type="entry name" value="CarD_C"/>
</dbReference>
<evidence type="ECO:0000256" key="1">
    <source>
        <dbReference type="SAM" id="MobiDB-lite"/>
    </source>
</evidence>
<evidence type="ECO:0000313" key="3">
    <source>
        <dbReference type="EMBL" id="SFK40777.1"/>
    </source>
</evidence>
<organism evidence="3 4">
    <name type="scientific">Methylocapsa palsarum</name>
    <dbReference type="NCBI Taxonomy" id="1612308"/>
    <lineage>
        <taxon>Bacteria</taxon>
        <taxon>Pseudomonadati</taxon>
        <taxon>Pseudomonadota</taxon>
        <taxon>Alphaproteobacteria</taxon>
        <taxon>Hyphomicrobiales</taxon>
        <taxon>Beijerinckiaceae</taxon>
        <taxon>Methylocapsa</taxon>
    </lineage>
</organism>
<name>A0A1I3Z9P3_9HYPH</name>
<proteinExistence type="predicted"/>
<dbReference type="SUPFAM" id="SSF141259">
    <property type="entry name" value="CarD-like"/>
    <property type="match status" value="1"/>
</dbReference>